<gene>
    <name evidence="5" type="ORF">PsAD2_01149</name>
</gene>
<evidence type="ECO:0000256" key="1">
    <source>
        <dbReference type="ARBA" id="ARBA00001946"/>
    </source>
</evidence>
<dbReference type="InterPro" id="IPR020084">
    <property type="entry name" value="NUDIX_hydrolase_CS"/>
</dbReference>
<feature type="domain" description="Nudix hydrolase" evidence="4">
    <location>
        <begin position="1"/>
        <end position="153"/>
    </location>
</feature>
<dbReference type="GO" id="GO:0016787">
    <property type="term" value="F:hydrolase activity"/>
    <property type="evidence" value="ECO:0007669"/>
    <property type="project" value="UniProtKB-KW"/>
</dbReference>
<name>A0A166A656_9HYPH</name>
<dbReference type="EMBL" id="LMCB01000006">
    <property type="protein sequence ID" value="KZL20663.1"/>
    <property type="molecule type" value="Genomic_DNA"/>
</dbReference>
<evidence type="ECO:0000313" key="5">
    <source>
        <dbReference type="EMBL" id="KZL20663.1"/>
    </source>
</evidence>
<keyword evidence="6" id="KW-1185">Reference proteome</keyword>
<dbReference type="Gene3D" id="3.90.79.10">
    <property type="entry name" value="Nucleoside Triphosphate Pyrophosphohydrolase"/>
    <property type="match status" value="1"/>
</dbReference>
<dbReference type="Pfam" id="PF00293">
    <property type="entry name" value="NUDIX"/>
    <property type="match status" value="1"/>
</dbReference>
<accession>A0A166A656</accession>
<protein>
    <recommendedName>
        <fullName evidence="4">Nudix hydrolase domain-containing protein</fullName>
    </recommendedName>
</protein>
<proteinExistence type="inferred from homology"/>
<reference evidence="5 6" key="1">
    <citation type="journal article" date="2016" name="Front. Microbiol.">
        <title>Comparative Genomic Analysis Reveals a Diverse Repertoire of Genes Involved in Prokaryote-Eukaryote Interactions within the Pseudovibrio Genus.</title>
        <authorList>
            <person name="Romano S."/>
            <person name="Fernandez-Guerra A."/>
            <person name="Reen F.J."/>
            <person name="Glockner F.O."/>
            <person name="Crowley S.P."/>
            <person name="O'Sullivan O."/>
            <person name="Cotter P.D."/>
            <person name="Adams C."/>
            <person name="Dobson A.D."/>
            <person name="O'Gara F."/>
        </authorList>
    </citation>
    <scope>NUCLEOTIDE SEQUENCE [LARGE SCALE GENOMIC DNA]</scope>
    <source>
        <strain evidence="5 6">Ad2</strain>
    </source>
</reference>
<dbReference type="PROSITE" id="PS00893">
    <property type="entry name" value="NUDIX_BOX"/>
    <property type="match status" value="1"/>
</dbReference>
<dbReference type="SUPFAM" id="SSF55811">
    <property type="entry name" value="Nudix"/>
    <property type="match status" value="1"/>
</dbReference>
<sequence>MVEMTLQPRHKAYVYMTCGTHLLVFDEPETDIAGTLQVPGGTLDPGESYLQAAKREFEEETGLSVSGALEQFIGHDFLYDDALTSGPELHRRKFFHLKIQKKAKQTWDHYEMSPNDGGDPILFRFFWVDLADNETKSKLTMHGGFDLPLQMLCERLNITQ</sequence>
<dbReference type="PATRIC" id="fig|989403.3.peg.1234"/>
<dbReference type="InterPro" id="IPR015797">
    <property type="entry name" value="NUDIX_hydrolase-like_dom_sf"/>
</dbReference>
<comment type="caution">
    <text evidence="5">The sequence shown here is derived from an EMBL/GenBank/DDBJ whole genome shotgun (WGS) entry which is preliminary data.</text>
</comment>
<comment type="similarity">
    <text evidence="3">Belongs to the Nudix hydrolase family.</text>
</comment>
<dbReference type="PRINTS" id="PR00502">
    <property type="entry name" value="NUDIXFAMILY"/>
</dbReference>
<evidence type="ECO:0000313" key="6">
    <source>
        <dbReference type="Proteomes" id="UP000076577"/>
    </source>
</evidence>
<dbReference type="CDD" id="cd04663">
    <property type="entry name" value="NUDIX_Hydrolase"/>
    <property type="match status" value="1"/>
</dbReference>
<keyword evidence="2 3" id="KW-0378">Hydrolase</keyword>
<dbReference type="AlphaFoldDB" id="A0A166A656"/>
<dbReference type="InterPro" id="IPR000086">
    <property type="entry name" value="NUDIX_hydrolase_dom"/>
</dbReference>
<dbReference type="STRING" id="989403.SAMN05421798_107228"/>
<evidence type="ECO:0000256" key="2">
    <source>
        <dbReference type="ARBA" id="ARBA00022801"/>
    </source>
</evidence>
<evidence type="ECO:0000259" key="4">
    <source>
        <dbReference type="PROSITE" id="PS51462"/>
    </source>
</evidence>
<organism evidence="5 6">
    <name type="scientific">Pseudovibrio axinellae</name>
    <dbReference type="NCBI Taxonomy" id="989403"/>
    <lineage>
        <taxon>Bacteria</taxon>
        <taxon>Pseudomonadati</taxon>
        <taxon>Pseudomonadota</taxon>
        <taxon>Alphaproteobacteria</taxon>
        <taxon>Hyphomicrobiales</taxon>
        <taxon>Stappiaceae</taxon>
        <taxon>Pseudovibrio</taxon>
    </lineage>
</organism>
<evidence type="ECO:0000256" key="3">
    <source>
        <dbReference type="RuleBase" id="RU003476"/>
    </source>
</evidence>
<dbReference type="Proteomes" id="UP000076577">
    <property type="component" value="Unassembled WGS sequence"/>
</dbReference>
<dbReference type="InterPro" id="IPR020476">
    <property type="entry name" value="Nudix_hydrolase"/>
</dbReference>
<dbReference type="PROSITE" id="PS51462">
    <property type="entry name" value="NUDIX"/>
    <property type="match status" value="1"/>
</dbReference>
<comment type="cofactor">
    <cofactor evidence="1">
        <name>Mg(2+)</name>
        <dbReference type="ChEBI" id="CHEBI:18420"/>
    </cofactor>
</comment>